<sequence>MALGWFGFTIAQRTVFLIIGLMFGTLGGITAQSYLREKRYLPAGSSGSAYSTAEPRSEENAKSVPPEKGIVLPPRSLPFTMAVFLGLLGFVWGNRPAFALLSMILGGGLVLLSYVDLASYRLPNRITYPLLLVCAIGVIVVGLVESSPAAIGRAFLAGLALVAVYFLQAFISAGHGMGLGDVKLSGSIGLVLGYLSWTHLILGTIAAYTLALIIGVGLILTRKITLKSFIPFGPFMALGAIIVLALPAFT</sequence>
<feature type="transmembrane region" description="Helical" evidence="3">
    <location>
        <begin position="156"/>
        <end position="177"/>
    </location>
</feature>
<evidence type="ECO:0000256" key="3">
    <source>
        <dbReference type="SAM" id="Phobius"/>
    </source>
</evidence>
<dbReference type="GO" id="GO:0004190">
    <property type="term" value="F:aspartic-type endopeptidase activity"/>
    <property type="evidence" value="ECO:0007669"/>
    <property type="project" value="InterPro"/>
</dbReference>
<dbReference type="GO" id="GO:0006465">
    <property type="term" value="P:signal peptide processing"/>
    <property type="evidence" value="ECO:0007669"/>
    <property type="project" value="TreeGrafter"/>
</dbReference>
<evidence type="ECO:0000313" key="5">
    <source>
        <dbReference type="EMBL" id="MST48996.1"/>
    </source>
</evidence>
<dbReference type="Proteomes" id="UP000442535">
    <property type="component" value="Unassembled WGS sequence"/>
</dbReference>
<feature type="transmembrane region" description="Helical" evidence="3">
    <location>
        <begin position="197"/>
        <end position="220"/>
    </location>
</feature>
<dbReference type="InterPro" id="IPR000045">
    <property type="entry name" value="Prepilin_IV_endopep_pep"/>
</dbReference>
<keyword evidence="6" id="KW-1185">Reference proteome</keyword>
<feature type="region of interest" description="Disordered" evidence="2">
    <location>
        <begin position="44"/>
        <end position="67"/>
    </location>
</feature>
<evidence type="ECO:0000313" key="6">
    <source>
        <dbReference type="Proteomes" id="UP000442535"/>
    </source>
</evidence>
<feature type="transmembrane region" description="Helical" evidence="3">
    <location>
        <begin position="100"/>
        <end position="120"/>
    </location>
</feature>
<comment type="similarity">
    <text evidence="1">Belongs to the peptidase A24 family.</text>
</comment>
<protein>
    <submittedName>
        <fullName evidence="5">Prepilin peptidase</fullName>
    </submittedName>
</protein>
<organism evidence="5 6">
    <name type="scientific">Mobiluncus porci</name>
    <dbReference type="NCBI Taxonomy" id="2652278"/>
    <lineage>
        <taxon>Bacteria</taxon>
        <taxon>Bacillati</taxon>
        <taxon>Actinomycetota</taxon>
        <taxon>Actinomycetes</taxon>
        <taxon>Actinomycetales</taxon>
        <taxon>Actinomycetaceae</taxon>
        <taxon>Mobiluncus</taxon>
    </lineage>
</organism>
<dbReference type="PANTHER" id="PTHR30487:SF0">
    <property type="entry name" value="PREPILIN LEADER PEPTIDASE_N-METHYLTRANSFERASE-RELATED"/>
    <property type="match status" value="1"/>
</dbReference>
<feature type="domain" description="Prepilin type IV endopeptidase peptidase" evidence="4">
    <location>
        <begin position="104"/>
        <end position="215"/>
    </location>
</feature>
<proteinExistence type="inferred from homology"/>
<evidence type="ECO:0000256" key="2">
    <source>
        <dbReference type="SAM" id="MobiDB-lite"/>
    </source>
</evidence>
<dbReference type="EMBL" id="VUMY01000002">
    <property type="protein sequence ID" value="MST48996.1"/>
    <property type="molecule type" value="Genomic_DNA"/>
</dbReference>
<feature type="transmembrane region" description="Helical" evidence="3">
    <location>
        <begin position="76"/>
        <end position="93"/>
    </location>
</feature>
<dbReference type="Pfam" id="PF01478">
    <property type="entry name" value="Peptidase_A24"/>
    <property type="match status" value="1"/>
</dbReference>
<keyword evidence="3" id="KW-1133">Transmembrane helix</keyword>
<gene>
    <name evidence="5" type="ORF">FYJ63_01800</name>
</gene>
<dbReference type="GO" id="GO:0005886">
    <property type="term" value="C:plasma membrane"/>
    <property type="evidence" value="ECO:0007669"/>
    <property type="project" value="TreeGrafter"/>
</dbReference>
<name>A0A7K0K0I6_9ACTO</name>
<evidence type="ECO:0000256" key="1">
    <source>
        <dbReference type="ARBA" id="ARBA00005801"/>
    </source>
</evidence>
<evidence type="ECO:0000259" key="4">
    <source>
        <dbReference type="Pfam" id="PF01478"/>
    </source>
</evidence>
<dbReference type="AlphaFoldDB" id="A0A7K0K0I6"/>
<reference evidence="5 6" key="1">
    <citation type="submission" date="2019-08" db="EMBL/GenBank/DDBJ databases">
        <title>In-depth cultivation of the pig gut microbiome towards novel bacterial diversity and tailored functional studies.</title>
        <authorList>
            <person name="Wylensek D."/>
            <person name="Hitch T.C.A."/>
            <person name="Clavel T."/>
        </authorList>
    </citation>
    <scope>NUCLEOTIDE SEQUENCE [LARGE SCALE GENOMIC DNA]</scope>
    <source>
        <strain evidence="5 6">RF-GAM-744-WT-7</strain>
    </source>
</reference>
<dbReference type="Gene3D" id="1.20.120.1220">
    <property type="match status" value="1"/>
</dbReference>
<keyword evidence="3" id="KW-0812">Transmembrane</keyword>
<dbReference type="InterPro" id="IPR050882">
    <property type="entry name" value="Prepilin_peptidase/N-MTase"/>
</dbReference>
<feature type="transmembrane region" description="Helical" evidence="3">
    <location>
        <begin position="15"/>
        <end position="35"/>
    </location>
</feature>
<dbReference type="PANTHER" id="PTHR30487">
    <property type="entry name" value="TYPE 4 PREPILIN-LIKE PROTEINS LEADER PEPTIDE-PROCESSING ENZYME"/>
    <property type="match status" value="1"/>
</dbReference>
<feature type="transmembrane region" description="Helical" evidence="3">
    <location>
        <begin position="232"/>
        <end position="249"/>
    </location>
</feature>
<accession>A0A7K0K0I6</accession>
<keyword evidence="3" id="KW-0472">Membrane</keyword>
<comment type="caution">
    <text evidence="5">The sequence shown here is derived from an EMBL/GenBank/DDBJ whole genome shotgun (WGS) entry which is preliminary data.</text>
</comment>
<feature type="transmembrane region" description="Helical" evidence="3">
    <location>
        <begin position="126"/>
        <end position="144"/>
    </location>
</feature>